<organism evidence="5 6">
    <name type="scientific">Flexibacter flexilis DSM 6793</name>
    <dbReference type="NCBI Taxonomy" id="927664"/>
    <lineage>
        <taxon>Bacteria</taxon>
        <taxon>Pseudomonadati</taxon>
        <taxon>Bacteroidota</taxon>
        <taxon>Cytophagia</taxon>
        <taxon>Cytophagales</taxon>
        <taxon>Flexibacteraceae</taxon>
        <taxon>Flexibacter</taxon>
    </lineage>
</organism>
<keyword evidence="6" id="KW-1185">Reference proteome</keyword>
<evidence type="ECO:0000256" key="2">
    <source>
        <dbReference type="ARBA" id="ARBA00022679"/>
    </source>
</evidence>
<protein>
    <recommendedName>
        <fullName evidence="3">Methyltransferase</fullName>
        <ecNumber evidence="3">2.1.1.-</ecNumber>
    </recommendedName>
</protein>
<dbReference type="EC" id="2.1.1.-" evidence="3"/>
<dbReference type="AlphaFoldDB" id="A0A1I1E6I2"/>
<evidence type="ECO:0000313" key="5">
    <source>
        <dbReference type="EMBL" id="SFB80513.1"/>
    </source>
</evidence>
<dbReference type="InterPro" id="IPR001091">
    <property type="entry name" value="RM_Methyltransferase"/>
</dbReference>
<dbReference type="EMBL" id="FOLE01000001">
    <property type="protein sequence ID" value="SFB80513.1"/>
    <property type="molecule type" value="Genomic_DNA"/>
</dbReference>
<accession>A0A1I1E6I2</accession>
<proteinExistence type="inferred from homology"/>
<evidence type="ECO:0000313" key="6">
    <source>
        <dbReference type="Proteomes" id="UP000199514"/>
    </source>
</evidence>
<evidence type="ECO:0000256" key="1">
    <source>
        <dbReference type="ARBA" id="ARBA00022603"/>
    </source>
</evidence>
<dbReference type="InterPro" id="IPR002941">
    <property type="entry name" value="DNA_methylase_N4/N6"/>
</dbReference>
<name>A0A1I1E6I2_9BACT</name>
<gene>
    <name evidence="5" type="ORF">SAMN05421780_101556</name>
</gene>
<dbReference type="Pfam" id="PF01555">
    <property type="entry name" value="N6_N4_Mtase"/>
    <property type="match status" value="1"/>
</dbReference>
<evidence type="ECO:0000259" key="4">
    <source>
        <dbReference type="Pfam" id="PF01555"/>
    </source>
</evidence>
<comment type="similarity">
    <text evidence="3">Belongs to the N(4)/N(6)-methyltransferase family.</text>
</comment>
<feature type="domain" description="DNA methylase N-4/N-6" evidence="4">
    <location>
        <begin position="21"/>
        <end position="370"/>
    </location>
</feature>
<dbReference type="InterPro" id="IPR029063">
    <property type="entry name" value="SAM-dependent_MTases_sf"/>
</dbReference>
<dbReference type="RefSeq" id="WP_091506896.1">
    <property type="nucleotide sequence ID" value="NZ_FOLE01000001.1"/>
</dbReference>
<dbReference type="PRINTS" id="PR00508">
    <property type="entry name" value="S21N4MTFRASE"/>
</dbReference>
<keyword evidence="2" id="KW-0808">Transferase</keyword>
<dbReference type="GO" id="GO:0003677">
    <property type="term" value="F:DNA binding"/>
    <property type="evidence" value="ECO:0007669"/>
    <property type="project" value="InterPro"/>
</dbReference>
<dbReference type="GO" id="GO:0032259">
    <property type="term" value="P:methylation"/>
    <property type="evidence" value="ECO:0007669"/>
    <property type="project" value="UniProtKB-KW"/>
</dbReference>
<reference evidence="5 6" key="1">
    <citation type="submission" date="2016-10" db="EMBL/GenBank/DDBJ databases">
        <authorList>
            <person name="de Groot N.N."/>
        </authorList>
    </citation>
    <scope>NUCLEOTIDE SEQUENCE [LARGE SCALE GENOMIC DNA]</scope>
    <source>
        <strain evidence="5 6">DSM 6793</strain>
    </source>
</reference>
<dbReference type="STRING" id="927664.SAMN05421780_101556"/>
<sequence length="376" mass="42607">MITLLNTDFANHINNIPDKSVDIVCIDPPYLYLKHKLDIPFNEKALFDGIARIIKPEGFVILFGRGTSFYRWNTMLAELGFNFKEEIIWDKSQCSSPLMAISRVHETVSLWSIIGKIHKVKVPYLEMKKHDIGSIVQDIKRMRSIFKDTKSMQAVLDFLENNTVAYHEATYKHRHADNGEHGTMDRCVAVERSTQEGLNEKSIIRSDFSGDFKKNVPTTLCGTKAKDGLKVVTVAQSMACGCNEKSIIRSDYESHDKFTKHYVNADKRCSGNRCTDVAQSITFGLNEKSIIKQVRDHYSAIHPTQKPVKLLKRIMALCFNKKTESISVVDFFAGSGSTLIATLELSQEYPNIQFNGLGCEIDKGYYEDAKQRIDGI</sequence>
<dbReference type="SUPFAM" id="SSF53335">
    <property type="entry name" value="S-adenosyl-L-methionine-dependent methyltransferases"/>
    <property type="match status" value="1"/>
</dbReference>
<dbReference type="Proteomes" id="UP000199514">
    <property type="component" value="Unassembled WGS sequence"/>
</dbReference>
<dbReference type="OrthoDB" id="1273118at2"/>
<dbReference type="Gene3D" id="3.40.50.150">
    <property type="entry name" value="Vaccinia Virus protein VP39"/>
    <property type="match status" value="1"/>
</dbReference>
<dbReference type="GO" id="GO:0008170">
    <property type="term" value="F:N-methyltransferase activity"/>
    <property type="evidence" value="ECO:0007669"/>
    <property type="project" value="InterPro"/>
</dbReference>
<keyword evidence="1 5" id="KW-0489">Methyltransferase</keyword>
<evidence type="ECO:0000256" key="3">
    <source>
        <dbReference type="RuleBase" id="RU362026"/>
    </source>
</evidence>